<reference evidence="6" key="1">
    <citation type="submission" date="2016-06" db="UniProtKB">
        <authorList>
            <consortium name="WormBaseParasite"/>
        </authorList>
    </citation>
    <scope>IDENTIFICATION</scope>
</reference>
<dbReference type="PANTHER" id="PTHR38537:SF16">
    <property type="entry name" value="CALPONIN-HOMOLOGY (CH) DOMAIN-CONTAINING PROTEIN"/>
    <property type="match status" value="1"/>
</dbReference>
<dbReference type="Gene3D" id="2.60.40.10">
    <property type="entry name" value="Immunoglobulins"/>
    <property type="match status" value="2"/>
</dbReference>
<evidence type="ECO:0000256" key="1">
    <source>
        <dbReference type="ARBA" id="ARBA00009238"/>
    </source>
</evidence>
<dbReference type="SUPFAM" id="SSF81296">
    <property type="entry name" value="E set domains"/>
    <property type="match status" value="1"/>
</dbReference>
<name>A0A183EVD1_9BILA</name>
<dbReference type="InterPro" id="IPR017868">
    <property type="entry name" value="Filamin/ABP280_repeat-like"/>
</dbReference>
<organism evidence="6">
    <name type="scientific">Gongylonema pulchrum</name>
    <dbReference type="NCBI Taxonomy" id="637853"/>
    <lineage>
        <taxon>Eukaryota</taxon>
        <taxon>Metazoa</taxon>
        <taxon>Ecdysozoa</taxon>
        <taxon>Nematoda</taxon>
        <taxon>Chromadorea</taxon>
        <taxon>Rhabditida</taxon>
        <taxon>Spirurina</taxon>
        <taxon>Spiruromorpha</taxon>
        <taxon>Spiruroidea</taxon>
        <taxon>Gongylonematidae</taxon>
        <taxon>Gongylonema</taxon>
    </lineage>
</organism>
<sequence>MKRIKPGLHVCSFTPRQVGLHLVDVFVNGVLLPECPYECVVNDSGTVRAHGDALTRAQRGKIARFEVSMADTGRGELDVVISDSRGGPLPVRCYKQHDDSYWVEFTPETIGKSFSGMKIFMNFATLTIEGKSAMINFEASFG</sequence>
<accession>A0A183EVD1</accession>
<dbReference type="InterPro" id="IPR013783">
    <property type="entry name" value="Ig-like_fold"/>
</dbReference>
<dbReference type="SMART" id="SM00557">
    <property type="entry name" value="IG_FLMN"/>
    <property type="match status" value="1"/>
</dbReference>
<evidence type="ECO:0000256" key="3">
    <source>
        <dbReference type="PROSITE-ProRule" id="PRU00087"/>
    </source>
</evidence>
<evidence type="ECO:0000313" key="4">
    <source>
        <dbReference type="EMBL" id="VDN43512.1"/>
    </source>
</evidence>
<keyword evidence="5" id="KW-1185">Reference proteome</keyword>
<keyword evidence="2" id="KW-0677">Repeat</keyword>
<dbReference type="Proteomes" id="UP000271098">
    <property type="component" value="Unassembled WGS sequence"/>
</dbReference>
<dbReference type="GO" id="GO:0051015">
    <property type="term" value="F:actin filament binding"/>
    <property type="evidence" value="ECO:0007669"/>
    <property type="project" value="InterPro"/>
</dbReference>
<protein>
    <submittedName>
        <fullName evidence="6">BppU_N domain-containing protein</fullName>
    </submittedName>
</protein>
<evidence type="ECO:0000313" key="5">
    <source>
        <dbReference type="Proteomes" id="UP000271098"/>
    </source>
</evidence>
<gene>
    <name evidence="4" type="ORF">GPUH_LOCUS24921</name>
</gene>
<dbReference type="GO" id="GO:0030036">
    <property type="term" value="P:actin cytoskeleton organization"/>
    <property type="evidence" value="ECO:0007669"/>
    <property type="project" value="InterPro"/>
</dbReference>
<comment type="similarity">
    <text evidence="1">Belongs to the filamin family.</text>
</comment>
<dbReference type="PANTHER" id="PTHR38537">
    <property type="entry name" value="JITTERBUG, ISOFORM N"/>
    <property type="match status" value="1"/>
</dbReference>
<dbReference type="Pfam" id="PF00630">
    <property type="entry name" value="Filamin"/>
    <property type="match status" value="1"/>
</dbReference>
<dbReference type="InterPro" id="IPR014756">
    <property type="entry name" value="Ig_E-set"/>
</dbReference>
<dbReference type="WBParaSite" id="GPUH_0002495201-mRNA-1">
    <property type="protein sequence ID" value="GPUH_0002495201-mRNA-1"/>
    <property type="gene ID" value="GPUH_0002495201"/>
</dbReference>
<feature type="repeat" description="Filamin" evidence="3">
    <location>
        <begin position="1"/>
        <end position="41"/>
    </location>
</feature>
<proteinExistence type="inferred from homology"/>
<reference evidence="4 5" key="2">
    <citation type="submission" date="2018-11" db="EMBL/GenBank/DDBJ databases">
        <authorList>
            <consortium name="Pathogen Informatics"/>
        </authorList>
    </citation>
    <scope>NUCLEOTIDE SEQUENCE [LARGE SCALE GENOMIC DNA]</scope>
</reference>
<dbReference type="AlphaFoldDB" id="A0A183EVD1"/>
<dbReference type="EMBL" id="UYRT01103016">
    <property type="protein sequence ID" value="VDN43512.1"/>
    <property type="molecule type" value="Genomic_DNA"/>
</dbReference>
<feature type="repeat" description="Filamin" evidence="3">
    <location>
        <begin position="39"/>
        <end position="112"/>
    </location>
</feature>
<dbReference type="InterPro" id="IPR044801">
    <property type="entry name" value="Filamin"/>
</dbReference>
<dbReference type="PROSITE" id="PS50194">
    <property type="entry name" value="FILAMIN_REPEAT"/>
    <property type="match status" value="2"/>
</dbReference>
<dbReference type="InterPro" id="IPR001298">
    <property type="entry name" value="Filamin/ABP280_rpt"/>
</dbReference>
<evidence type="ECO:0000256" key="2">
    <source>
        <dbReference type="ARBA" id="ARBA00022737"/>
    </source>
</evidence>
<evidence type="ECO:0000313" key="6">
    <source>
        <dbReference type="WBParaSite" id="GPUH_0002495201-mRNA-1"/>
    </source>
</evidence>
<dbReference type="OrthoDB" id="18740at2759"/>